<gene>
    <name evidence="2" type="primary">SEMA4G</name>
    <name evidence="2" type="ORF">CM83_104513</name>
</gene>
<dbReference type="AlphaFoldDB" id="A0A0A9W5P9"/>
<dbReference type="EMBL" id="GBHO01041776">
    <property type="protein sequence ID" value="JAG01828.1"/>
    <property type="molecule type" value="Transcribed_RNA"/>
</dbReference>
<feature type="domain" description="Retrotransposon gag" evidence="1">
    <location>
        <begin position="4"/>
        <end position="76"/>
    </location>
</feature>
<sequence length="107" mass="13003">SHRNDIEDWDELVFRLKQTFLDPDYNECLMDEIRHRTQGADEKPSIFIANMKSLFDRLPEPVPERQKVRLIQRNLRKEYLILLPLTQYRTVNELERTVNQLHVGRIW</sequence>
<evidence type="ECO:0000259" key="1">
    <source>
        <dbReference type="Pfam" id="PF03732"/>
    </source>
</evidence>
<reference evidence="2" key="2">
    <citation type="submission" date="2014-07" db="EMBL/GenBank/DDBJ databases">
        <authorList>
            <person name="Hull J."/>
        </authorList>
    </citation>
    <scope>NUCLEOTIDE SEQUENCE</scope>
</reference>
<dbReference type="InterPro" id="IPR005162">
    <property type="entry name" value="Retrotrans_gag_dom"/>
</dbReference>
<protein>
    <submittedName>
        <fullName evidence="2">Semaphorin-4G</fullName>
    </submittedName>
</protein>
<name>A0A0A9W5P9_LYGHE</name>
<reference evidence="2" key="1">
    <citation type="journal article" date="2014" name="PLoS ONE">
        <title>Transcriptome-Based Identification of ABC Transporters in the Western Tarnished Plant Bug Lygus hesperus.</title>
        <authorList>
            <person name="Hull J.J."/>
            <person name="Chaney K."/>
            <person name="Geib S.M."/>
            <person name="Fabrick J.A."/>
            <person name="Brent C.S."/>
            <person name="Walsh D."/>
            <person name="Lavine L.C."/>
        </authorList>
    </citation>
    <scope>NUCLEOTIDE SEQUENCE</scope>
</reference>
<proteinExistence type="predicted"/>
<feature type="non-terminal residue" evidence="2">
    <location>
        <position position="1"/>
    </location>
</feature>
<organism evidence="2">
    <name type="scientific">Lygus hesperus</name>
    <name type="common">Western plant bug</name>
    <dbReference type="NCBI Taxonomy" id="30085"/>
    <lineage>
        <taxon>Eukaryota</taxon>
        <taxon>Metazoa</taxon>
        <taxon>Ecdysozoa</taxon>
        <taxon>Arthropoda</taxon>
        <taxon>Hexapoda</taxon>
        <taxon>Insecta</taxon>
        <taxon>Pterygota</taxon>
        <taxon>Neoptera</taxon>
        <taxon>Paraneoptera</taxon>
        <taxon>Hemiptera</taxon>
        <taxon>Heteroptera</taxon>
        <taxon>Panheteroptera</taxon>
        <taxon>Cimicomorpha</taxon>
        <taxon>Miridae</taxon>
        <taxon>Mirini</taxon>
        <taxon>Lygus</taxon>
    </lineage>
</organism>
<accession>A0A0A9W5P9</accession>
<evidence type="ECO:0000313" key="2">
    <source>
        <dbReference type="EMBL" id="JAG01828.1"/>
    </source>
</evidence>
<dbReference type="Pfam" id="PF03732">
    <property type="entry name" value="Retrotrans_gag"/>
    <property type="match status" value="1"/>
</dbReference>
<feature type="non-terminal residue" evidence="2">
    <location>
        <position position="107"/>
    </location>
</feature>